<evidence type="ECO:0000313" key="1">
    <source>
        <dbReference type="EMBL" id="GAM74093.1"/>
    </source>
</evidence>
<reference evidence="1 2" key="2">
    <citation type="submission" date="2015-01" db="EMBL/GenBank/DDBJ databases">
        <authorList>
            <consortium name="NBRP consortium"/>
            <person name="Sawabe T."/>
            <person name="Meirelles P."/>
            <person name="Feng G."/>
            <person name="Sayaka M."/>
            <person name="Hattori M."/>
            <person name="Ohkuma M."/>
        </authorList>
    </citation>
    <scope>NUCLEOTIDE SEQUENCE [LARGE SCALE GENOMIC DNA]</scope>
    <source>
        <strain evidence="2">JCM 19241</strain>
    </source>
</reference>
<reference evidence="1 2" key="1">
    <citation type="submission" date="2015-01" db="EMBL/GenBank/DDBJ databases">
        <title>Vibrio sp. C94 JCM 19241 whole genome shotgun sequence.</title>
        <authorList>
            <person name="Sawabe T."/>
            <person name="Meirelles P."/>
            <person name="Feng G."/>
            <person name="Sayaka M."/>
            <person name="Hattori M."/>
            <person name="Ohkuma M."/>
        </authorList>
    </citation>
    <scope>NUCLEOTIDE SEQUENCE [LARGE SCALE GENOMIC DNA]</scope>
    <source>
        <strain evidence="2">JCM 19241</strain>
    </source>
</reference>
<accession>A0A0B8QFZ2</accession>
<dbReference type="EMBL" id="BBSC01000002">
    <property type="protein sequence ID" value="GAM74093.1"/>
    <property type="molecule type" value="Genomic_DNA"/>
</dbReference>
<proteinExistence type="predicted"/>
<name>A0A0B8QFZ2_9VIBR</name>
<organism evidence="1 2">
    <name type="scientific">Vibrio ishigakensis</name>
    <dbReference type="NCBI Taxonomy" id="1481914"/>
    <lineage>
        <taxon>Bacteria</taxon>
        <taxon>Pseudomonadati</taxon>
        <taxon>Pseudomonadota</taxon>
        <taxon>Gammaproteobacteria</taxon>
        <taxon>Vibrionales</taxon>
        <taxon>Vibrionaceae</taxon>
        <taxon>Vibrio</taxon>
    </lineage>
</organism>
<evidence type="ECO:0000313" key="2">
    <source>
        <dbReference type="Proteomes" id="UP000031666"/>
    </source>
</evidence>
<dbReference type="Proteomes" id="UP000031666">
    <property type="component" value="Unassembled WGS sequence"/>
</dbReference>
<dbReference type="STRING" id="1481914.JCM19241_5289"/>
<gene>
    <name evidence="1" type="ORF">JCM19241_5289</name>
</gene>
<comment type="caution">
    <text evidence="1">The sequence shown here is derived from an EMBL/GenBank/DDBJ whole genome shotgun (WGS) entry which is preliminary data.</text>
</comment>
<dbReference type="AlphaFoldDB" id="A0A0B8QFZ2"/>
<protein>
    <submittedName>
        <fullName evidence="1">Uncharacterized protein</fullName>
    </submittedName>
</protein>
<sequence length="269" mass="30529">MLSCETNVPSIGVVPYIVTFDQDLNRAEYDLAPCMLLSGEETEHEFIVTQVNSDQIAYLGFRLDYPTEGDGAHGCLNIHQIDWASTPSLDLSFPASRVGQWVAPWWANSFISTMTQEMFIGGVYLMNDTPGEKRMFVYGSNDFRDYTAQIDVTPQSIEPWSVVFHYQGLKRYVEARFDPVSESLSLVLNHFDTQTVLASESFKFEQRKAYEIKLIVSQDVWLIEVEDTVLECNPEQVIDYGFEQGCIGVANEFGSMQLSRIKLQPIAQD</sequence>
<dbReference type="Gene3D" id="2.60.120.560">
    <property type="entry name" value="Exo-inulinase, domain 1"/>
    <property type="match status" value="1"/>
</dbReference>